<dbReference type="InterPro" id="IPR037523">
    <property type="entry name" value="VOC_core"/>
</dbReference>
<dbReference type="EMBL" id="JANUEK010000009">
    <property type="protein sequence ID" value="MCS4281576.1"/>
    <property type="molecule type" value="Genomic_DNA"/>
</dbReference>
<reference evidence="2" key="1">
    <citation type="submission" date="2022-08" db="EMBL/GenBank/DDBJ databases">
        <title>Genomic analyses of the natural microbiome of Caenorhabditis elegans.</title>
        <authorList>
            <person name="Samuel B."/>
        </authorList>
    </citation>
    <scope>NUCLEOTIDE SEQUENCE</scope>
    <source>
        <strain evidence="2">BIGb0277</strain>
    </source>
</reference>
<dbReference type="SUPFAM" id="SSF54593">
    <property type="entry name" value="Glyoxalase/Bleomycin resistance protein/Dihydroxybiphenyl dioxygenase"/>
    <property type="match status" value="1"/>
</dbReference>
<evidence type="ECO:0000259" key="1">
    <source>
        <dbReference type="PROSITE" id="PS51819"/>
    </source>
</evidence>
<feature type="domain" description="VOC" evidence="1">
    <location>
        <begin position="13"/>
        <end position="124"/>
    </location>
</feature>
<gene>
    <name evidence="2" type="ORF">M2412_003593</name>
</gene>
<name>A0AAW5PMC0_9GAMM</name>
<evidence type="ECO:0000313" key="2">
    <source>
        <dbReference type="EMBL" id="MCS4281576.1"/>
    </source>
</evidence>
<sequence>MSMYLRETYTIMRIHQIDLPVSDVAATVEYFRDELQLPVDEAAVRIGWSTLQLQPAGSNPVGGVHLAFNVPANRFEAATDWLKARATLQRDLKGHDHFTFDGRWDSESIYFTGPDGLILELIARRRLPAGARQGKFHGSEMTCISEVGLPAEDVGEVQAKAQNAFGLVPLSQPTPHFAPLGDDEGLLIVVDATRRWFPEQKVLPNARGLRVVLHDVVPGAVVADDALGWHLRSA</sequence>
<dbReference type="CDD" id="cd06587">
    <property type="entry name" value="VOC"/>
    <property type="match status" value="1"/>
</dbReference>
<organism evidence="2 3">
    <name type="scientific">Stenotrophomonas rhizophila</name>
    <dbReference type="NCBI Taxonomy" id="216778"/>
    <lineage>
        <taxon>Bacteria</taxon>
        <taxon>Pseudomonadati</taxon>
        <taxon>Pseudomonadota</taxon>
        <taxon>Gammaproteobacteria</taxon>
        <taxon>Lysobacterales</taxon>
        <taxon>Lysobacteraceae</taxon>
        <taxon>Stenotrophomonas</taxon>
    </lineage>
</organism>
<evidence type="ECO:0000313" key="3">
    <source>
        <dbReference type="Proteomes" id="UP001320691"/>
    </source>
</evidence>
<dbReference type="AlphaFoldDB" id="A0AAW5PMC0"/>
<comment type="caution">
    <text evidence="2">The sequence shown here is derived from an EMBL/GenBank/DDBJ whole genome shotgun (WGS) entry which is preliminary data.</text>
</comment>
<dbReference type="PROSITE" id="PS51819">
    <property type="entry name" value="VOC"/>
    <property type="match status" value="1"/>
</dbReference>
<accession>A0AAW5PMC0</accession>
<proteinExistence type="predicted"/>
<protein>
    <submittedName>
        <fullName evidence="2">Catechol-2,3-dioxygenase</fullName>
    </submittedName>
</protein>
<dbReference type="InterPro" id="IPR029068">
    <property type="entry name" value="Glyas_Bleomycin-R_OHBP_Dase"/>
</dbReference>
<dbReference type="Gene3D" id="3.10.180.10">
    <property type="entry name" value="2,3-Dihydroxybiphenyl 1,2-Dioxygenase, domain 1"/>
    <property type="match status" value="1"/>
</dbReference>
<dbReference type="Proteomes" id="UP001320691">
    <property type="component" value="Unassembled WGS sequence"/>
</dbReference>